<evidence type="ECO:0000256" key="2">
    <source>
        <dbReference type="SAM" id="MobiDB-lite"/>
    </source>
</evidence>
<keyword evidence="6" id="KW-1185">Reference proteome</keyword>
<dbReference type="Proteomes" id="UP001271007">
    <property type="component" value="Unassembled WGS sequence"/>
</dbReference>
<sequence length="398" mass="43679">MEQADLGKRALAGGRYDAATQHYTAALKSVPTSPDYLIQRATAYQRTQNYQLALNDAESAVIHAQKRAKRELIVEAQFRRGCALHSLERYGDAQFVFALVKKMEDKHKMVGTWIGRNDNSLKRLAAGDVRAQCVVSETPEVDANGEVKTLPAANGSSSVPAAPVAAPQQTPAEKIRHEWYQNSTHVYFTLFAKGVPNDKLQIDIQERSLSISFPLVTGASYDLTLDPLFAPVNVKKCEHKVWATKIEVILQKAVPDQKWSKMETSEPVTPPPQADDTKKTNDTVKQAILNDATNTGPAYPTSSKSGPKNWDKVADGALRADSTGKGGIEDDDDYEGGDEANHFFKKLYKGASPDVQKAMMKSYTESNGTALSTNWDEVSKGKVETVPPNGMEAKSYEQ</sequence>
<evidence type="ECO:0000313" key="5">
    <source>
        <dbReference type="EMBL" id="KAK3047720.1"/>
    </source>
</evidence>
<dbReference type="Gene3D" id="2.60.40.790">
    <property type="match status" value="1"/>
</dbReference>
<dbReference type="PROSITE" id="PS51048">
    <property type="entry name" value="SGS"/>
    <property type="match status" value="1"/>
</dbReference>
<feature type="compositionally biased region" description="Low complexity" evidence="2">
    <location>
        <begin position="151"/>
        <end position="170"/>
    </location>
</feature>
<evidence type="ECO:0000259" key="4">
    <source>
        <dbReference type="PROSITE" id="PS51203"/>
    </source>
</evidence>
<organism evidence="5 6">
    <name type="scientific">Extremus antarcticus</name>
    <dbReference type="NCBI Taxonomy" id="702011"/>
    <lineage>
        <taxon>Eukaryota</taxon>
        <taxon>Fungi</taxon>
        <taxon>Dikarya</taxon>
        <taxon>Ascomycota</taxon>
        <taxon>Pezizomycotina</taxon>
        <taxon>Dothideomycetes</taxon>
        <taxon>Dothideomycetidae</taxon>
        <taxon>Mycosphaerellales</taxon>
        <taxon>Extremaceae</taxon>
        <taxon>Extremus</taxon>
    </lineage>
</organism>
<protein>
    <submittedName>
        <fullName evidence="5">Cochaperone protein</fullName>
    </submittedName>
</protein>
<dbReference type="InterPro" id="IPR007699">
    <property type="entry name" value="SGS_dom"/>
</dbReference>
<feature type="region of interest" description="Disordered" evidence="2">
    <location>
        <begin position="379"/>
        <end position="398"/>
    </location>
</feature>
<feature type="domain" description="CS" evidence="4">
    <location>
        <begin position="172"/>
        <end position="263"/>
    </location>
</feature>
<feature type="domain" description="SGS" evidence="3">
    <location>
        <begin position="298"/>
        <end position="398"/>
    </location>
</feature>
<dbReference type="AlphaFoldDB" id="A0AAJ0DCW5"/>
<dbReference type="InterPro" id="IPR008978">
    <property type="entry name" value="HSP20-like_chaperone"/>
</dbReference>
<proteinExistence type="inferred from homology"/>
<feature type="region of interest" description="Disordered" evidence="2">
    <location>
        <begin position="145"/>
        <end position="170"/>
    </location>
</feature>
<dbReference type="PANTHER" id="PTHR45862">
    <property type="entry name" value="PROTEIN SGT1 HOMOLOG"/>
    <property type="match status" value="1"/>
</dbReference>
<reference evidence="5" key="1">
    <citation type="submission" date="2023-04" db="EMBL/GenBank/DDBJ databases">
        <title>Black Yeasts Isolated from many extreme environments.</title>
        <authorList>
            <person name="Coleine C."/>
            <person name="Stajich J.E."/>
            <person name="Selbmann L."/>
        </authorList>
    </citation>
    <scope>NUCLEOTIDE SEQUENCE</scope>
    <source>
        <strain evidence="5">CCFEE 5312</strain>
    </source>
</reference>
<dbReference type="InterPro" id="IPR011990">
    <property type="entry name" value="TPR-like_helical_dom_sf"/>
</dbReference>
<dbReference type="EMBL" id="JAWDJX010000057">
    <property type="protein sequence ID" value="KAK3047720.1"/>
    <property type="molecule type" value="Genomic_DNA"/>
</dbReference>
<dbReference type="CDD" id="cd06466">
    <property type="entry name" value="p23_CS_SGT1_like"/>
    <property type="match status" value="1"/>
</dbReference>
<dbReference type="InterPro" id="IPR007052">
    <property type="entry name" value="CS_dom"/>
</dbReference>
<feature type="region of interest" description="Disordered" evidence="2">
    <location>
        <begin position="260"/>
        <end position="280"/>
    </location>
</feature>
<comment type="caution">
    <text evidence="5">The sequence shown here is derived from an EMBL/GenBank/DDBJ whole genome shotgun (WGS) entry which is preliminary data.</text>
</comment>
<dbReference type="SUPFAM" id="SSF48452">
    <property type="entry name" value="TPR-like"/>
    <property type="match status" value="1"/>
</dbReference>
<dbReference type="InterPro" id="IPR044563">
    <property type="entry name" value="Sgt1-like"/>
</dbReference>
<evidence type="ECO:0000256" key="1">
    <source>
        <dbReference type="ARBA" id="ARBA00008509"/>
    </source>
</evidence>
<name>A0AAJ0DCW5_9PEZI</name>
<dbReference type="SUPFAM" id="SSF49764">
    <property type="entry name" value="HSP20-like chaperones"/>
    <property type="match status" value="1"/>
</dbReference>
<dbReference type="Gene3D" id="1.25.40.10">
    <property type="entry name" value="Tetratricopeptide repeat domain"/>
    <property type="match status" value="1"/>
</dbReference>
<evidence type="ECO:0000259" key="3">
    <source>
        <dbReference type="PROSITE" id="PS51048"/>
    </source>
</evidence>
<dbReference type="Pfam" id="PF05002">
    <property type="entry name" value="SGS"/>
    <property type="match status" value="1"/>
</dbReference>
<evidence type="ECO:0000313" key="6">
    <source>
        <dbReference type="Proteomes" id="UP001271007"/>
    </source>
</evidence>
<dbReference type="PROSITE" id="PS51203">
    <property type="entry name" value="CS"/>
    <property type="match status" value="1"/>
</dbReference>
<comment type="similarity">
    <text evidence="1">Belongs to the SGT1 family.</text>
</comment>
<dbReference type="GO" id="GO:0051087">
    <property type="term" value="F:protein-folding chaperone binding"/>
    <property type="evidence" value="ECO:0007669"/>
    <property type="project" value="InterPro"/>
</dbReference>
<accession>A0AAJ0DCW5</accession>
<dbReference type="Pfam" id="PF04969">
    <property type="entry name" value="CS"/>
    <property type="match status" value="1"/>
</dbReference>
<gene>
    <name evidence="5" type="primary">SGT1</name>
    <name evidence="5" type="ORF">LTR09_010834</name>
</gene>